<dbReference type="Proteomes" id="UP001500190">
    <property type="component" value="Unassembled WGS sequence"/>
</dbReference>
<keyword evidence="2" id="KW-0645">Protease</keyword>
<dbReference type="SUPFAM" id="SSF54897">
    <property type="entry name" value="Protease propeptides/inhibitors"/>
    <property type="match status" value="1"/>
</dbReference>
<evidence type="ECO:0000256" key="7">
    <source>
        <dbReference type="ARBA" id="ARBA00023145"/>
    </source>
</evidence>
<dbReference type="PROSITE" id="PS00138">
    <property type="entry name" value="SUBTILASE_SER"/>
    <property type="match status" value="1"/>
</dbReference>
<keyword evidence="4" id="KW-0378">Hydrolase</keyword>
<name>A0ABP4PXI1_9ACTN</name>
<keyword evidence="7" id="KW-0865">Zymogen</keyword>
<evidence type="ECO:0000259" key="8">
    <source>
        <dbReference type="PROSITE" id="PS51695"/>
    </source>
</evidence>
<evidence type="ECO:0000313" key="9">
    <source>
        <dbReference type="EMBL" id="GAA1589487.1"/>
    </source>
</evidence>
<keyword evidence="10" id="KW-1185">Reference proteome</keyword>
<proteinExistence type="predicted"/>
<dbReference type="CDD" id="cd11377">
    <property type="entry name" value="Pro-peptidase_S53"/>
    <property type="match status" value="1"/>
</dbReference>
<dbReference type="Pfam" id="PF00082">
    <property type="entry name" value="Peptidase_S8"/>
    <property type="match status" value="1"/>
</dbReference>
<gene>
    <name evidence="9" type="ORF">GCM10009742_39990</name>
</gene>
<dbReference type="InterPro" id="IPR036852">
    <property type="entry name" value="Peptidase_S8/S53_dom_sf"/>
</dbReference>
<sequence length="567" mass="58648">MVVLRTVGAMVGCAALVAGGTAVETSPQQTIQVWLTPDLAGAERFAAAVSTPGSSLYHHYLSPDEYTARFGPSAAEAATVVDQLKARGLTDVKVSSDRSYVSASGPSATVRSLPAMALGMTGLGGTSSASARTARAAKPTCSQYWGQHVQTVKPAYRGLTKASLPICGYSAGQLRTAYGASRAFTGKGQTVALTESLAPTEMLQTLREYARRNHLPAPKADQYKEIHLGGSCGQASRSAAPYNDEAEMDSEAVYAMAPDAKQLMVVGGGCDEDQALLNAVAAVLKGDGHRPSASIVSNSWQIPIGDVPPKTVHALAVRAAAEGVGLYFSSGDTTGLTTTASDPFVTAVGGTTLGLDARAKRVFETGWSNETAIPDSGKWSGVGLTSGGGGTSLVWAQPAYQKGVVPASMSHVRIGGRTVVNRTVPDISAVGDIDTGMLTGYTDSDSKRYVTQVNAGTSLSAPLVAGLVADAQQGRHAFGFINPLIYRLHGTPAFRDVLPLPATTPQQNRAAFTPADGTDSASLDVFDSHDRAETDQVTVKGYDTVTGVGTPNGLPFILGLRLTGNPG</sequence>
<evidence type="ECO:0000256" key="6">
    <source>
        <dbReference type="ARBA" id="ARBA00022837"/>
    </source>
</evidence>
<dbReference type="InterPro" id="IPR000209">
    <property type="entry name" value="Peptidase_S8/S53_dom"/>
</dbReference>
<dbReference type="Pfam" id="PF09286">
    <property type="entry name" value="Pro-kuma_activ"/>
    <property type="match status" value="1"/>
</dbReference>
<keyword evidence="6" id="KW-0106">Calcium</keyword>
<evidence type="ECO:0000256" key="5">
    <source>
        <dbReference type="ARBA" id="ARBA00022825"/>
    </source>
</evidence>
<organism evidence="9 10">
    <name type="scientific">Kribbella karoonensis</name>
    <dbReference type="NCBI Taxonomy" id="324851"/>
    <lineage>
        <taxon>Bacteria</taxon>
        <taxon>Bacillati</taxon>
        <taxon>Actinomycetota</taxon>
        <taxon>Actinomycetes</taxon>
        <taxon>Propionibacteriales</taxon>
        <taxon>Kribbellaceae</taxon>
        <taxon>Kribbella</taxon>
    </lineage>
</organism>
<protein>
    <recommendedName>
        <fullName evidence="8">Peptidase S53 domain-containing protein</fullName>
    </recommendedName>
</protein>
<dbReference type="InterPro" id="IPR030400">
    <property type="entry name" value="Sedolisin_dom"/>
</dbReference>
<accession>A0ABP4PXI1</accession>
<dbReference type="InterPro" id="IPR023828">
    <property type="entry name" value="Peptidase_S8_Ser-AS"/>
</dbReference>
<dbReference type="PANTHER" id="PTHR14218">
    <property type="entry name" value="PROTEASE S8 TRIPEPTIDYL PEPTIDASE I CLN2"/>
    <property type="match status" value="1"/>
</dbReference>
<dbReference type="InterPro" id="IPR050819">
    <property type="entry name" value="Tripeptidyl-peptidase_I"/>
</dbReference>
<evidence type="ECO:0000256" key="3">
    <source>
        <dbReference type="ARBA" id="ARBA00022723"/>
    </source>
</evidence>
<keyword evidence="5" id="KW-0720">Serine protease</keyword>
<reference evidence="10" key="1">
    <citation type="journal article" date="2019" name="Int. J. Syst. Evol. Microbiol.">
        <title>The Global Catalogue of Microorganisms (GCM) 10K type strain sequencing project: providing services to taxonomists for standard genome sequencing and annotation.</title>
        <authorList>
            <consortium name="The Broad Institute Genomics Platform"/>
            <consortium name="The Broad Institute Genome Sequencing Center for Infectious Disease"/>
            <person name="Wu L."/>
            <person name="Ma J."/>
        </authorList>
    </citation>
    <scope>NUCLEOTIDE SEQUENCE [LARGE SCALE GENOMIC DNA]</scope>
    <source>
        <strain evidence="10">JCM 14304</strain>
    </source>
</reference>
<comment type="caution">
    <text evidence="9">The sequence shown here is derived from an EMBL/GenBank/DDBJ whole genome shotgun (WGS) entry which is preliminary data.</text>
</comment>
<evidence type="ECO:0000256" key="4">
    <source>
        <dbReference type="ARBA" id="ARBA00022801"/>
    </source>
</evidence>
<dbReference type="PANTHER" id="PTHR14218:SF15">
    <property type="entry name" value="TRIPEPTIDYL-PEPTIDASE 1"/>
    <property type="match status" value="1"/>
</dbReference>
<dbReference type="Gene3D" id="3.40.50.200">
    <property type="entry name" value="Peptidase S8/S53 domain"/>
    <property type="match status" value="1"/>
</dbReference>
<dbReference type="PROSITE" id="PS51695">
    <property type="entry name" value="SEDOLISIN"/>
    <property type="match status" value="1"/>
</dbReference>
<keyword evidence="3" id="KW-0479">Metal-binding</keyword>
<evidence type="ECO:0000256" key="1">
    <source>
        <dbReference type="ARBA" id="ARBA00001913"/>
    </source>
</evidence>
<feature type="domain" description="Peptidase S53" evidence="8">
    <location>
        <begin position="168"/>
        <end position="563"/>
    </location>
</feature>
<evidence type="ECO:0000256" key="2">
    <source>
        <dbReference type="ARBA" id="ARBA00022670"/>
    </source>
</evidence>
<dbReference type="SMART" id="SM00944">
    <property type="entry name" value="Pro-kuma_activ"/>
    <property type="match status" value="1"/>
</dbReference>
<dbReference type="EMBL" id="BAAAND010000006">
    <property type="protein sequence ID" value="GAA1589487.1"/>
    <property type="molecule type" value="Genomic_DNA"/>
</dbReference>
<dbReference type="InterPro" id="IPR015366">
    <property type="entry name" value="S53_propep"/>
</dbReference>
<dbReference type="SUPFAM" id="SSF52743">
    <property type="entry name" value="Subtilisin-like"/>
    <property type="match status" value="1"/>
</dbReference>
<evidence type="ECO:0000313" key="10">
    <source>
        <dbReference type="Proteomes" id="UP001500190"/>
    </source>
</evidence>
<comment type="cofactor">
    <cofactor evidence="1">
        <name>Ca(2+)</name>
        <dbReference type="ChEBI" id="CHEBI:29108"/>
    </cofactor>
</comment>